<gene>
    <name evidence="1" type="ORF">G3570_13075</name>
</gene>
<proteinExistence type="predicted"/>
<dbReference type="NCBIfam" id="TIGR04282">
    <property type="entry name" value="glyco_like_cofC"/>
    <property type="match status" value="1"/>
</dbReference>
<name>A0A6M1T222_9BACT</name>
<dbReference type="Proteomes" id="UP000473278">
    <property type="component" value="Unassembled WGS sequence"/>
</dbReference>
<dbReference type="Gene3D" id="3.90.550.10">
    <property type="entry name" value="Spore Coat Polysaccharide Biosynthesis Protein SpsA, Chain A"/>
    <property type="match status" value="1"/>
</dbReference>
<dbReference type="PANTHER" id="PTHR36529">
    <property type="entry name" value="SLL1095 PROTEIN"/>
    <property type="match status" value="1"/>
</dbReference>
<evidence type="ECO:0000313" key="1">
    <source>
        <dbReference type="EMBL" id="NGP77574.1"/>
    </source>
</evidence>
<dbReference type="InterPro" id="IPR029044">
    <property type="entry name" value="Nucleotide-diphossugar_trans"/>
</dbReference>
<dbReference type="AlphaFoldDB" id="A0A6M1T222"/>
<keyword evidence="2" id="KW-1185">Reference proteome</keyword>
<sequence length="202" mass="23272">MSEERLLIIFAKNPEKGRVKTRLAESLGDEKALEVYHKLLDHTLMVAEHCECDRELWFSRYIPEQNSRGTSGFTFKLQRGEDLGERMSQSFQEAFENDYQKAVIIGSDCAELTSEIVEQAYKKLEDHNLVLGPSVDGGYYLLGMKRYHEELFEGISWSTEKVFQQTLESVKELNLDIGFLPELNDVDIEADWRSAKDSFSES</sequence>
<accession>A0A6M1T222</accession>
<dbReference type="SUPFAM" id="SSF53448">
    <property type="entry name" value="Nucleotide-diphospho-sugar transferases"/>
    <property type="match status" value="1"/>
</dbReference>
<dbReference type="Pfam" id="PF09837">
    <property type="entry name" value="DUF2064"/>
    <property type="match status" value="1"/>
</dbReference>
<dbReference type="InterPro" id="IPR018641">
    <property type="entry name" value="Trfase_1_rSAM/seldom-assoc"/>
</dbReference>
<organism evidence="1 2">
    <name type="scientific">Halalkalibaculum roseum</name>
    <dbReference type="NCBI Taxonomy" id="2709311"/>
    <lineage>
        <taxon>Bacteria</taxon>
        <taxon>Pseudomonadati</taxon>
        <taxon>Balneolota</taxon>
        <taxon>Balneolia</taxon>
        <taxon>Balneolales</taxon>
        <taxon>Balneolaceae</taxon>
        <taxon>Halalkalibaculum</taxon>
    </lineage>
</organism>
<keyword evidence="1" id="KW-0808">Transferase</keyword>
<protein>
    <submittedName>
        <fullName evidence="1">Glycosyltransferase</fullName>
    </submittedName>
</protein>
<dbReference type="GO" id="GO:0016740">
    <property type="term" value="F:transferase activity"/>
    <property type="evidence" value="ECO:0007669"/>
    <property type="project" value="UniProtKB-KW"/>
</dbReference>
<reference evidence="1 2" key="1">
    <citation type="submission" date="2020-02" db="EMBL/GenBank/DDBJ databases">
        <title>Balneolaceae bacterium YR4-1, complete genome.</title>
        <authorList>
            <person name="Li Y."/>
            <person name="Wu S."/>
        </authorList>
    </citation>
    <scope>NUCLEOTIDE SEQUENCE [LARGE SCALE GENOMIC DNA]</scope>
    <source>
        <strain evidence="1 2">YR4-1</strain>
    </source>
</reference>
<evidence type="ECO:0000313" key="2">
    <source>
        <dbReference type="Proteomes" id="UP000473278"/>
    </source>
</evidence>
<dbReference type="EMBL" id="JAALLT010000004">
    <property type="protein sequence ID" value="NGP77574.1"/>
    <property type="molecule type" value="Genomic_DNA"/>
</dbReference>
<comment type="caution">
    <text evidence="1">The sequence shown here is derived from an EMBL/GenBank/DDBJ whole genome shotgun (WGS) entry which is preliminary data.</text>
</comment>
<dbReference type="PANTHER" id="PTHR36529:SF1">
    <property type="entry name" value="GLYCOSYLTRANSFERASE"/>
    <property type="match status" value="1"/>
</dbReference>
<dbReference type="RefSeq" id="WP_165143099.1">
    <property type="nucleotide sequence ID" value="NZ_JAALLT010000004.1"/>
</dbReference>